<feature type="transmembrane region" description="Helical" evidence="6">
    <location>
        <begin position="40"/>
        <end position="58"/>
    </location>
</feature>
<keyword evidence="3 6" id="KW-0812">Transmembrane</keyword>
<feature type="transmembrane region" description="Helical" evidence="6">
    <location>
        <begin position="183"/>
        <end position="205"/>
    </location>
</feature>
<evidence type="ECO:0000313" key="7">
    <source>
        <dbReference type="EMBL" id="OMI03299.1"/>
    </source>
</evidence>
<dbReference type="GO" id="GO:0005886">
    <property type="term" value="C:plasma membrane"/>
    <property type="evidence" value="ECO:0007669"/>
    <property type="project" value="UniProtKB-SubCell"/>
</dbReference>
<feature type="transmembrane region" description="Helical" evidence="6">
    <location>
        <begin position="259"/>
        <end position="280"/>
    </location>
</feature>
<dbReference type="InterPro" id="IPR002293">
    <property type="entry name" value="AA/rel_permease1"/>
</dbReference>
<dbReference type="GO" id="GO:0022857">
    <property type="term" value="F:transmembrane transporter activity"/>
    <property type="evidence" value="ECO:0007669"/>
    <property type="project" value="InterPro"/>
</dbReference>
<keyword evidence="4 6" id="KW-1133">Transmembrane helix</keyword>
<feature type="transmembrane region" description="Helical" evidence="6">
    <location>
        <begin position="336"/>
        <end position="356"/>
    </location>
</feature>
<dbReference type="EMBL" id="MTJL01000029">
    <property type="protein sequence ID" value="OMI03299.1"/>
    <property type="molecule type" value="Genomic_DNA"/>
</dbReference>
<dbReference type="PANTHER" id="PTHR42770">
    <property type="entry name" value="AMINO ACID TRANSPORTER-RELATED"/>
    <property type="match status" value="1"/>
</dbReference>
<feature type="transmembrane region" description="Helical" evidence="6">
    <location>
        <begin position="122"/>
        <end position="140"/>
    </location>
</feature>
<feature type="transmembrane region" description="Helical" evidence="6">
    <location>
        <begin position="147"/>
        <end position="168"/>
    </location>
</feature>
<reference evidence="7 8" key="1">
    <citation type="submission" date="2017-01" db="EMBL/GenBank/DDBJ databases">
        <title>Bacillus phylogenomics.</title>
        <authorList>
            <person name="Dunlap C."/>
        </authorList>
    </citation>
    <scope>NUCLEOTIDE SEQUENCE [LARGE SCALE GENOMIC DNA]</scope>
    <source>
        <strain evidence="7 8">NRRL B-41282</strain>
    </source>
</reference>
<dbReference type="OrthoDB" id="178667at2"/>
<feature type="transmembrane region" description="Helical" evidence="6">
    <location>
        <begin position="217"/>
        <end position="239"/>
    </location>
</feature>
<dbReference type="PIRSF" id="PIRSF006060">
    <property type="entry name" value="AA_transporter"/>
    <property type="match status" value="1"/>
</dbReference>
<comment type="caution">
    <text evidence="7">The sequence shown here is derived from an EMBL/GenBank/DDBJ whole genome shotgun (WGS) entry which is preliminary data.</text>
</comment>
<keyword evidence="5 6" id="KW-0472">Membrane</keyword>
<protein>
    <submittedName>
        <fullName evidence="7">Amino acid permease</fullName>
    </submittedName>
</protein>
<name>A0A1R1RWN9_9BACI</name>
<evidence type="ECO:0000256" key="4">
    <source>
        <dbReference type="ARBA" id="ARBA00022989"/>
    </source>
</evidence>
<evidence type="ECO:0000256" key="5">
    <source>
        <dbReference type="ARBA" id="ARBA00023136"/>
    </source>
</evidence>
<feature type="transmembrane region" description="Helical" evidence="6">
    <location>
        <begin position="87"/>
        <end position="110"/>
    </location>
</feature>
<comment type="subcellular location">
    <subcellularLocation>
        <location evidence="1">Cell membrane</location>
        <topology evidence="1">Multi-pass membrane protein</topology>
    </subcellularLocation>
</comment>
<evidence type="ECO:0000256" key="6">
    <source>
        <dbReference type="SAM" id="Phobius"/>
    </source>
</evidence>
<dbReference type="AlphaFoldDB" id="A0A1R1RWN9"/>
<dbReference type="RefSeq" id="WP_076761384.1">
    <property type="nucleotide sequence ID" value="NZ_JARMMK010000016.1"/>
</dbReference>
<feature type="transmembrane region" description="Helical" evidence="6">
    <location>
        <begin position="387"/>
        <end position="407"/>
    </location>
</feature>
<dbReference type="Proteomes" id="UP000187367">
    <property type="component" value="Unassembled WGS sequence"/>
</dbReference>
<gene>
    <name evidence="7" type="ORF">BW143_14910</name>
</gene>
<sequence length="417" mass="45532">MRKKKLGPLLLSGLMTGPILGSGIILLPPMIHKIAGDYAIFAWLLMMGIGFLFAWVFARLSVKYPNDAGVAYAAEKAFGTRIRNLSVFYFIIAASFGPAAVLMTASEYIHSLTGDFAVSAEVYGFLLFIICMIVLCFNISFVGMVSFIFSTAAALVLFGSSVASVPYFREGPLVEGTFQFADFGWGLLLLFWALVGWEIVGNYSMEVKDRKKTIPRAVMISSLTVTAIYLATAGAAQWIDPGRFEGGQLKLTMMLTPLFGSFALPVIAVLTAVLCMSAYFQVSGGAARLISSQAARGFLAYRSKGNQPLAALGLIFTVHTMVFICLFFHVLNVETLVAIANAFFICNALCGLAAAYRLLAGPVYRMACLFLMCCFSLLLLFSSPWVLLLILFMTVCFVLNKSHVFSWKKVKGPFKSY</sequence>
<evidence type="ECO:0000256" key="3">
    <source>
        <dbReference type="ARBA" id="ARBA00022692"/>
    </source>
</evidence>
<dbReference type="Gene3D" id="1.20.1740.10">
    <property type="entry name" value="Amino acid/polyamine transporter I"/>
    <property type="match status" value="1"/>
</dbReference>
<feature type="transmembrane region" description="Helical" evidence="6">
    <location>
        <begin position="309"/>
        <end position="330"/>
    </location>
</feature>
<keyword evidence="2" id="KW-1003">Cell membrane</keyword>
<evidence type="ECO:0000256" key="1">
    <source>
        <dbReference type="ARBA" id="ARBA00004651"/>
    </source>
</evidence>
<evidence type="ECO:0000313" key="8">
    <source>
        <dbReference type="Proteomes" id="UP000187367"/>
    </source>
</evidence>
<keyword evidence="8" id="KW-1185">Reference proteome</keyword>
<dbReference type="PANTHER" id="PTHR42770:SF13">
    <property type="entry name" value="L-METHIONINE_BRANCHED-CHAIN AMINO ACID EXPORTER YJEH"/>
    <property type="match status" value="1"/>
</dbReference>
<proteinExistence type="predicted"/>
<evidence type="ECO:0000256" key="2">
    <source>
        <dbReference type="ARBA" id="ARBA00022475"/>
    </source>
</evidence>
<accession>A0A1R1QH42</accession>
<organism evidence="7 8">
    <name type="scientific">Bacillus swezeyi</name>
    <dbReference type="NCBI Taxonomy" id="1925020"/>
    <lineage>
        <taxon>Bacteria</taxon>
        <taxon>Bacillati</taxon>
        <taxon>Bacillota</taxon>
        <taxon>Bacilli</taxon>
        <taxon>Bacillales</taxon>
        <taxon>Bacillaceae</taxon>
        <taxon>Bacillus</taxon>
    </lineage>
</organism>
<dbReference type="Pfam" id="PF13520">
    <property type="entry name" value="AA_permease_2"/>
    <property type="match status" value="1"/>
</dbReference>
<accession>A0A1R1RWN9</accession>
<dbReference type="InterPro" id="IPR050367">
    <property type="entry name" value="APC_superfamily"/>
</dbReference>